<dbReference type="EMBL" id="GBXM01007358">
    <property type="protein sequence ID" value="JAI01220.1"/>
    <property type="molecule type" value="Transcribed_RNA"/>
</dbReference>
<evidence type="ECO:0000256" key="1">
    <source>
        <dbReference type="ARBA" id="ARBA00001968"/>
    </source>
</evidence>
<evidence type="ECO:0000256" key="4">
    <source>
        <dbReference type="ARBA" id="ARBA00022490"/>
    </source>
</evidence>
<dbReference type="InterPro" id="IPR029064">
    <property type="entry name" value="Ribosomal_eL30-like_sf"/>
</dbReference>
<dbReference type="GO" id="GO:0032790">
    <property type="term" value="P:ribosome disassembly"/>
    <property type="evidence" value="ECO:0007669"/>
    <property type="project" value="TreeGrafter"/>
</dbReference>
<dbReference type="GO" id="GO:0005737">
    <property type="term" value="C:cytoplasm"/>
    <property type="evidence" value="ECO:0007669"/>
    <property type="project" value="UniProtKB-SubCell"/>
</dbReference>
<name>A0A0E9XEY5_ANGAN</name>
<sequence length="115" mass="13027">MLVHSSSGHKYSLKEILSDPAVTSRLSDTKAAGEVKALEDFYKMLQHEPDRAFYGLAHVEKANEAMAVDVLLISDELFRHQEVATRSRYVRLVDSVRDNGGPSEYFQAFMYLENS</sequence>
<keyword evidence="5" id="KW-0479">Metal-binding</keyword>
<evidence type="ECO:0000256" key="2">
    <source>
        <dbReference type="ARBA" id="ARBA00004496"/>
    </source>
</evidence>
<dbReference type="AlphaFoldDB" id="A0A0E9XEY5"/>
<dbReference type="InterPro" id="IPR042226">
    <property type="entry name" value="eFR1_2_sf"/>
</dbReference>
<dbReference type="GO" id="GO:0070651">
    <property type="term" value="P:nonfunctional rRNA decay"/>
    <property type="evidence" value="ECO:0007669"/>
    <property type="project" value="TreeGrafter"/>
</dbReference>
<proteinExistence type="inferred from homology"/>
<comment type="similarity">
    <text evidence="3">Belongs to the eukaryotic release factor 1 family. Pelota subfamily.</text>
</comment>
<dbReference type="SUPFAM" id="SSF53137">
    <property type="entry name" value="Translational machinery components"/>
    <property type="match status" value="1"/>
</dbReference>
<dbReference type="GO" id="GO:0071025">
    <property type="term" value="P:RNA surveillance"/>
    <property type="evidence" value="ECO:0007669"/>
    <property type="project" value="InterPro"/>
</dbReference>
<dbReference type="PANTHER" id="PTHR10853">
    <property type="entry name" value="PELOTA"/>
    <property type="match status" value="1"/>
</dbReference>
<reference evidence="7" key="2">
    <citation type="journal article" date="2015" name="Fish Shellfish Immunol.">
        <title>Early steps in the European eel (Anguilla anguilla)-Vibrio vulnificus interaction in the gills: Role of the RtxA13 toxin.</title>
        <authorList>
            <person name="Callol A."/>
            <person name="Pajuelo D."/>
            <person name="Ebbesson L."/>
            <person name="Teles M."/>
            <person name="MacKenzie S."/>
            <person name="Amaro C."/>
        </authorList>
    </citation>
    <scope>NUCLEOTIDE SEQUENCE</scope>
</reference>
<dbReference type="InterPro" id="IPR004405">
    <property type="entry name" value="TF_pelota"/>
</dbReference>
<evidence type="ECO:0000256" key="5">
    <source>
        <dbReference type="ARBA" id="ARBA00022723"/>
    </source>
</evidence>
<reference evidence="7" key="1">
    <citation type="submission" date="2014-11" db="EMBL/GenBank/DDBJ databases">
        <authorList>
            <person name="Amaro Gonzalez C."/>
        </authorList>
    </citation>
    <scope>NUCLEOTIDE SEQUENCE</scope>
</reference>
<dbReference type="InterPro" id="IPR005142">
    <property type="entry name" value="eRF1_3"/>
</dbReference>
<evidence type="ECO:0000256" key="3">
    <source>
        <dbReference type="ARBA" id="ARBA00009504"/>
    </source>
</evidence>
<dbReference type="Gene3D" id="3.30.1330.30">
    <property type="match status" value="1"/>
</dbReference>
<dbReference type="GO" id="GO:0070481">
    <property type="term" value="P:nuclear-transcribed mRNA catabolic process, non-stop decay"/>
    <property type="evidence" value="ECO:0007669"/>
    <property type="project" value="InterPro"/>
</dbReference>
<protein>
    <recommendedName>
        <fullName evidence="6">eRF1 domain-containing protein</fullName>
    </recommendedName>
</protein>
<evidence type="ECO:0000259" key="6">
    <source>
        <dbReference type="Pfam" id="PF03465"/>
    </source>
</evidence>
<dbReference type="PANTHER" id="PTHR10853:SF0">
    <property type="entry name" value="PROTEIN PELOTA HOMOLOG"/>
    <property type="match status" value="1"/>
</dbReference>
<dbReference type="Pfam" id="PF03465">
    <property type="entry name" value="eRF1_3"/>
    <property type="match status" value="1"/>
</dbReference>
<keyword evidence="4" id="KW-0963">Cytoplasm</keyword>
<dbReference type="FunFam" id="3.30.1330.30:FF:000008">
    <property type="entry name" value="Protein pelota homolog"/>
    <property type="match status" value="1"/>
</dbReference>
<dbReference type="SUPFAM" id="SSF55315">
    <property type="entry name" value="L30e-like"/>
    <property type="match status" value="1"/>
</dbReference>
<comment type="cofactor">
    <cofactor evidence="1">
        <name>a divalent metal cation</name>
        <dbReference type="ChEBI" id="CHEBI:60240"/>
    </cofactor>
</comment>
<dbReference type="GO" id="GO:0070966">
    <property type="term" value="P:nuclear-transcribed mRNA catabolic process, no-go decay"/>
    <property type="evidence" value="ECO:0007669"/>
    <property type="project" value="InterPro"/>
</dbReference>
<evidence type="ECO:0000313" key="7">
    <source>
        <dbReference type="EMBL" id="JAI01220.1"/>
    </source>
</evidence>
<feature type="domain" description="eRF1" evidence="6">
    <location>
        <begin position="32"/>
        <end position="102"/>
    </location>
</feature>
<comment type="subcellular location">
    <subcellularLocation>
        <location evidence="2">Cytoplasm</location>
    </subcellularLocation>
</comment>
<organism evidence="7">
    <name type="scientific">Anguilla anguilla</name>
    <name type="common">European freshwater eel</name>
    <name type="synonym">Muraena anguilla</name>
    <dbReference type="NCBI Taxonomy" id="7936"/>
    <lineage>
        <taxon>Eukaryota</taxon>
        <taxon>Metazoa</taxon>
        <taxon>Chordata</taxon>
        <taxon>Craniata</taxon>
        <taxon>Vertebrata</taxon>
        <taxon>Euteleostomi</taxon>
        <taxon>Actinopterygii</taxon>
        <taxon>Neopterygii</taxon>
        <taxon>Teleostei</taxon>
        <taxon>Anguilliformes</taxon>
        <taxon>Anguillidae</taxon>
        <taxon>Anguilla</taxon>
    </lineage>
</organism>
<dbReference type="GO" id="GO:0046872">
    <property type="term" value="F:metal ion binding"/>
    <property type="evidence" value="ECO:0007669"/>
    <property type="project" value="UniProtKB-KW"/>
</dbReference>
<accession>A0A0E9XEY5</accession>
<dbReference type="Gene3D" id="3.30.420.60">
    <property type="entry name" value="eRF1 domain 2"/>
    <property type="match status" value="1"/>
</dbReference>